<feature type="domain" description="Antitoxin Xre-like helix-turn-helix" evidence="2">
    <location>
        <begin position="14"/>
        <end position="78"/>
    </location>
</feature>
<dbReference type="RefSeq" id="WP_123329116.1">
    <property type="nucleotide sequence ID" value="NZ_JALQCX010000059.1"/>
</dbReference>
<organism evidence="3 4">
    <name type="scientific">Pseudomonas morbosilactucae</name>
    <dbReference type="NCBI Taxonomy" id="2938197"/>
    <lineage>
        <taxon>Bacteria</taxon>
        <taxon>Pseudomonadati</taxon>
        <taxon>Pseudomonadota</taxon>
        <taxon>Gammaproteobacteria</taxon>
        <taxon>Pseudomonadales</taxon>
        <taxon>Pseudomonadaceae</taxon>
        <taxon>Pseudomonas</taxon>
    </lineage>
</organism>
<sequence>MATLSSVTRPEPGLDSPQASRVALKFFFNLMTHWGCSVEQQRTLLGKIGNTTFYKYKQLPATVRLPHDTLERISYLMGIHKALSIIFSNSRERTYQWVSSPNSAAPFNGRTALDYMLAGRVVDIADVRRYLDGVRG</sequence>
<dbReference type="Proteomes" id="UP001155163">
    <property type="component" value="Unassembled WGS sequence"/>
</dbReference>
<reference evidence="3 4" key="2">
    <citation type="journal article" date="2023" name="Plant Pathol.">
        <title>Dismantling and reorganizing Pseudomonas marginalis sensu#lato.</title>
        <authorList>
            <person name="Sawada H."/>
            <person name="Fujikawa T."/>
            <person name="Satou M."/>
        </authorList>
    </citation>
    <scope>NUCLEOTIDE SEQUENCE [LARGE SCALE GENOMIC DNA]</scope>
    <source>
        <strain evidence="3 4">MAFF 302046</strain>
    </source>
</reference>
<reference evidence="3 4" key="1">
    <citation type="journal article" date="2022" name="Int. J. Syst. Evol. Microbiol.">
        <title>Pseudomonas aegrilactucae sp. nov. and Pseudomonas morbosilactucae sp. nov., pathogens causing bacterial rot of lettuce in Japan.</title>
        <authorList>
            <person name="Sawada H."/>
            <person name="Fujikawa T."/>
            <person name="Satou M."/>
        </authorList>
    </citation>
    <scope>NUCLEOTIDE SEQUENCE [LARGE SCALE GENOMIC DNA]</scope>
    <source>
        <strain evidence="3 4">MAFF 302046</strain>
    </source>
</reference>
<feature type="domain" description="Antitoxin Xre/MbcA/ParS-like toxin-binding" evidence="1">
    <location>
        <begin position="83"/>
        <end position="136"/>
    </location>
</feature>
<comment type="caution">
    <text evidence="3">The sequence shown here is derived from an EMBL/GenBank/DDBJ whole genome shotgun (WGS) entry which is preliminary data.</text>
</comment>
<dbReference type="InterPro" id="IPR024467">
    <property type="entry name" value="Xre/MbcA/ParS-like_toxin-bd"/>
</dbReference>
<name>A0ABT0JNV9_9PSED</name>
<accession>A0ABT0JNV9</accession>
<dbReference type="EMBL" id="JALQCX010000059">
    <property type="protein sequence ID" value="MCK9817630.1"/>
    <property type="molecule type" value="Genomic_DNA"/>
</dbReference>
<dbReference type="InterPro" id="IPR046847">
    <property type="entry name" value="Xre-like_HTH"/>
</dbReference>
<keyword evidence="4" id="KW-1185">Reference proteome</keyword>
<gene>
    <name evidence="3" type="ORF">M1B35_26735</name>
</gene>
<dbReference type="Pfam" id="PF20432">
    <property type="entry name" value="Xre-like-HTH"/>
    <property type="match status" value="1"/>
</dbReference>
<evidence type="ECO:0000259" key="2">
    <source>
        <dbReference type="Pfam" id="PF20432"/>
    </source>
</evidence>
<protein>
    <submittedName>
        <fullName evidence="3">MbcA/ParS/Xre antitoxin family protein</fullName>
    </submittedName>
</protein>
<evidence type="ECO:0000313" key="3">
    <source>
        <dbReference type="EMBL" id="MCK9817630.1"/>
    </source>
</evidence>
<proteinExistence type="predicted"/>
<evidence type="ECO:0000313" key="4">
    <source>
        <dbReference type="Proteomes" id="UP001155163"/>
    </source>
</evidence>
<dbReference type="Pfam" id="PF09722">
    <property type="entry name" value="Xre_MbcA_ParS_C"/>
    <property type="match status" value="1"/>
</dbReference>
<evidence type="ECO:0000259" key="1">
    <source>
        <dbReference type="Pfam" id="PF09722"/>
    </source>
</evidence>